<dbReference type="EMBL" id="BSYJ01000002">
    <property type="protein sequence ID" value="GMG86737.1"/>
    <property type="molecule type" value="Genomic_DNA"/>
</dbReference>
<comment type="caution">
    <text evidence="1">The sequence shown here is derived from an EMBL/GenBank/DDBJ whole genome shotgun (WGS) entry which is preliminary data.</text>
</comment>
<dbReference type="PANTHER" id="PTHR38767:SF1">
    <property type="entry name" value="DNA POLYMERASE III SUBUNIT CHI"/>
    <property type="match status" value="1"/>
</dbReference>
<evidence type="ECO:0000313" key="2">
    <source>
        <dbReference type="Proteomes" id="UP001224392"/>
    </source>
</evidence>
<dbReference type="RefSeq" id="WP_285763305.1">
    <property type="nucleotide sequence ID" value="NZ_BSYJ01000002.1"/>
</dbReference>
<dbReference type="PANTHER" id="PTHR38767">
    <property type="entry name" value="DNA POLYMERASE III SUBUNIT CHI"/>
    <property type="match status" value="1"/>
</dbReference>
<dbReference type="InterPro" id="IPR007459">
    <property type="entry name" value="DNA_pol3_chi"/>
</dbReference>
<protein>
    <submittedName>
        <fullName evidence="1">DNA polymerase III subunit chi</fullName>
    </submittedName>
</protein>
<sequence length="137" mass="15679">MTKIDFYILKSDQAADAESFACRLAEKAWRGNLPVLIAVDDQAQAQRLDQLLWTFREDSFLPHGPAGNGVPVAVSTENHPDYHAGLLINLRSRIPGWFSQFNRMSEIVTQDPEVLERSRKRFGHFRDRGYPVESHKL</sequence>
<evidence type="ECO:0000313" key="1">
    <source>
        <dbReference type="EMBL" id="GMG86737.1"/>
    </source>
</evidence>
<gene>
    <name evidence="1" type="primary">holC</name>
    <name evidence="1" type="ORF">MNKW57_10580</name>
</gene>
<dbReference type="Proteomes" id="UP001224392">
    <property type="component" value="Unassembled WGS sequence"/>
</dbReference>
<dbReference type="InterPro" id="IPR036768">
    <property type="entry name" value="PolIII_chi_sf"/>
</dbReference>
<dbReference type="Pfam" id="PF04364">
    <property type="entry name" value="DNA_pol3_chi"/>
    <property type="match status" value="1"/>
</dbReference>
<reference evidence="1 2" key="1">
    <citation type="submission" date="2023-04" db="EMBL/GenBank/DDBJ databases">
        <title>Marinobulbifer ophiurae gen. nov., sp. Nov., isolate from tissue of brittle star Ophioplocus japonicus.</title>
        <authorList>
            <person name="Kawano K."/>
            <person name="Sawayama S."/>
            <person name="Nakagawa S."/>
        </authorList>
    </citation>
    <scope>NUCLEOTIDE SEQUENCE [LARGE SCALE GENOMIC DNA]</scope>
    <source>
        <strain evidence="1 2">NKW57</strain>
    </source>
</reference>
<name>A0ABQ6LXI0_9GAMM</name>
<accession>A0ABQ6LXI0</accession>
<keyword evidence="2" id="KW-1185">Reference proteome</keyword>
<dbReference type="Gene3D" id="3.40.50.10110">
    <property type="entry name" value="DNA polymerase III subunit chi"/>
    <property type="match status" value="1"/>
</dbReference>
<organism evidence="1 2">
    <name type="scientific">Biformimicrobium ophioploci</name>
    <dbReference type="NCBI Taxonomy" id="3036711"/>
    <lineage>
        <taxon>Bacteria</taxon>
        <taxon>Pseudomonadati</taxon>
        <taxon>Pseudomonadota</taxon>
        <taxon>Gammaproteobacteria</taxon>
        <taxon>Cellvibrionales</taxon>
        <taxon>Microbulbiferaceae</taxon>
        <taxon>Biformimicrobium</taxon>
    </lineage>
</organism>
<dbReference type="SUPFAM" id="SSF102400">
    <property type="entry name" value="DNA polymerase III chi subunit"/>
    <property type="match status" value="1"/>
</dbReference>
<proteinExistence type="predicted"/>